<feature type="domain" description="GRF-type" evidence="14">
    <location>
        <begin position="570"/>
        <end position="631"/>
    </location>
</feature>
<comment type="cofactor">
    <cofactor evidence="9 12">
        <name>Mg(2+)</name>
        <dbReference type="ChEBI" id="CHEBI:18420"/>
    </cofactor>
    <cofactor evidence="9 12">
        <name>Mn(2+)</name>
        <dbReference type="ChEBI" id="CHEBI:29035"/>
    </cofactor>
    <text evidence="9 12">Probably binds two magnesium or manganese ions per subunit.</text>
</comment>
<dbReference type="Pfam" id="PF06839">
    <property type="entry name" value="Zn_ribbon_GRF"/>
    <property type="match status" value="1"/>
</dbReference>
<feature type="site" description="Interaction with DNA substrate" evidence="10">
    <location>
        <position position="298"/>
    </location>
</feature>
<proteinExistence type="inferred from homology"/>
<evidence type="ECO:0000256" key="4">
    <source>
        <dbReference type="ARBA" id="ARBA00022801"/>
    </source>
</evidence>
<evidence type="ECO:0000256" key="8">
    <source>
        <dbReference type="PIRSR" id="PIRSR604808-1"/>
    </source>
</evidence>
<dbReference type="OrthoDB" id="391817at2759"/>
<dbReference type="GO" id="GO:0005634">
    <property type="term" value="C:nucleus"/>
    <property type="evidence" value="ECO:0007669"/>
    <property type="project" value="TreeGrafter"/>
</dbReference>
<feature type="binding site" evidence="9">
    <location>
        <position position="7"/>
    </location>
    <ligand>
        <name>Mg(2+)</name>
        <dbReference type="ChEBI" id="CHEBI:18420"/>
        <label>1</label>
    </ligand>
</feature>
<feature type="binding site" evidence="9">
    <location>
        <position position="297"/>
    </location>
    <ligand>
        <name>Mg(2+)</name>
        <dbReference type="ChEBI" id="CHEBI:18420"/>
        <label>1</label>
    </ligand>
</feature>
<dbReference type="InterPro" id="IPR010666">
    <property type="entry name" value="Znf_GRF"/>
</dbReference>
<dbReference type="InterPro" id="IPR036691">
    <property type="entry name" value="Endo/exonu/phosph_ase_sf"/>
</dbReference>
<organism evidence="15 16">
    <name type="scientific">Ganoderma sinense ZZ0214-1</name>
    <dbReference type="NCBI Taxonomy" id="1077348"/>
    <lineage>
        <taxon>Eukaryota</taxon>
        <taxon>Fungi</taxon>
        <taxon>Dikarya</taxon>
        <taxon>Basidiomycota</taxon>
        <taxon>Agaricomycotina</taxon>
        <taxon>Agaricomycetes</taxon>
        <taxon>Polyporales</taxon>
        <taxon>Polyporaceae</taxon>
        <taxon>Ganoderma</taxon>
    </lineage>
</organism>
<evidence type="ECO:0000256" key="3">
    <source>
        <dbReference type="ARBA" id="ARBA00022771"/>
    </source>
</evidence>
<evidence type="ECO:0000256" key="10">
    <source>
        <dbReference type="PIRSR" id="PIRSR604808-3"/>
    </source>
</evidence>
<keyword evidence="16" id="KW-1185">Reference proteome</keyword>
<reference evidence="15 16" key="1">
    <citation type="journal article" date="2015" name="Sci. Rep.">
        <title>Chromosome-level genome map provides insights into diverse defense mechanisms in the medicinal fungus Ganoderma sinense.</title>
        <authorList>
            <person name="Zhu Y."/>
            <person name="Xu J."/>
            <person name="Sun C."/>
            <person name="Zhou S."/>
            <person name="Xu H."/>
            <person name="Nelson D.R."/>
            <person name="Qian J."/>
            <person name="Song J."/>
            <person name="Luo H."/>
            <person name="Xiang L."/>
            <person name="Li Y."/>
            <person name="Xu Z."/>
            <person name="Ji A."/>
            <person name="Wang L."/>
            <person name="Lu S."/>
            <person name="Hayward A."/>
            <person name="Sun W."/>
            <person name="Li X."/>
            <person name="Schwartz D.C."/>
            <person name="Wang Y."/>
            <person name="Chen S."/>
        </authorList>
    </citation>
    <scope>NUCLEOTIDE SEQUENCE [LARGE SCALE GENOMIC DNA]</scope>
    <source>
        <strain evidence="15 16">ZZ0214-1</strain>
    </source>
</reference>
<dbReference type="InterPro" id="IPR005135">
    <property type="entry name" value="Endo/exonuclease/phosphatase"/>
</dbReference>
<dbReference type="NCBIfam" id="TIGR00633">
    <property type="entry name" value="xth"/>
    <property type="match status" value="1"/>
</dbReference>
<evidence type="ECO:0000256" key="12">
    <source>
        <dbReference type="RuleBase" id="RU362131"/>
    </source>
</evidence>
<feature type="site" description="Important for catalytic activity" evidence="10">
    <location>
        <position position="272"/>
    </location>
</feature>
<comment type="similarity">
    <text evidence="1 12">Belongs to the DNA repair enzymes AP/ExoA family.</text>
</comment>
<dbReference type="GO" id="GO:0008311">
    <property type="term" value="F:double-stranded DNA 3'-5' DNA exonuclease activity"/>
    <property type="evidence" value="ECO:0007669"/>
    <property type="project" value="TreeGrafter"/>
</dbReference>
<dbReference type="GO" id="GO:0008270">
    <property type="term" value="F:zinc ion binding"/>
    <property type="evidence" value="ECO:0007669"/>
    <property type="project" value="UniProtKB-KW"/>
</dbReference>
<feature type="binding site" evidence="9">
    <location>
        <position position="42"/>
    </location>
    <ligand>
        <name>Mg(2+)</name>
        <dbReference type="ChEBI" id="CHEBI:18420"/>
        <label>1</label>
    </ligand>
</feature>
<feature type="active site" description="Proton donor/acceptor" evidence="8">
    <location>
        <position position="197"/>
    </location>
</feature>
<evidence type="ECO:0000256" key="6">
    <source>
        <dbReference type="ARBA" id="ARBA00022842"/>
    </source>
</evidence>
<dbReference type="Pfam" id="PF03372">
    <property type="entry name" value="Exo_endo_phos"/>
    <property type="match status" value="1"/>
</dbReference>
<evidence type="ECO:0000256" key="1">
    <source>
        <dbReference type="ARBA" id="ARBA00007092"/>
    </source>
</evidence>
<dbReference type="CDD" id="cd09088">
    <property type="entry name" value="Ape2-like_AP-endo"/>
    <property type="match status" value="1"/>
</dbReference>
<dbReference type="EC" id="3.1.-.-" evidence="12"/>
<evidence type="ECO:0000256" key="13">
    <source>
        <dbReference type="SAM" id="MobiDB-lite"/>
    </source>
</evidence>
<dbReference type="EMBL" id="AYKW01000056">
    <property type="protein sequence ID" value="PIL25220.1"/>
    <property type="molecule type" value="Genomic_DNA"/>
</dbReference>
<evidence type="ECO:0000256" key="5">
    <source>
        <dbReference type="ARBA" id="ARBA00022833"/>
    </source>
</evidence>
<dbReference type="PROSITE" id="PS51435">
    <property type="entry name" value="AP_NUCLEASE_F1_4"/>
    <property type="match status" value="1"/>
</dbReference>
<evidence type="ECO:0000256" key="11">
    <source>
        <dbReference type="PROSITE-ProRule" id="PRU01343"/>
    </source>
</evidence>
<name>A0A2G8RUN0_9APHY</name>
<evidence type="ECO:0000256" key="9">
    <source>
        <dbReference type="PIRSR" id="PIRSR604808-2"/>
    </source>
</evidence>
<keyword evidence="7" id="KW-0539">Nucleus</keyword>
<dbReference type="GO" id="GO:0003906">
    <property type="term" value="F:DNA-(apurinic or apyrimidinic site) endonuclease activity"/>
    <property type="evidence" value="ECO:0007669"/>
    <property type="project" value="TreeGrafter"/>
</dbReference>
<feature type="compositionally biased region" description="Low complexity" evidence="13">
    <location>
        <begin position="415"/>
        <end position="427"/>
    </location>
</feature>
<dbReference type="STRING" id="1077348.A0A2G8RUN0"/>
<feature type="compositionally biased region" description="Gly residues" evidence="13">
    <location>
        <begin position="644"/>
        <end position="665"/>
    </location>
</feature>
<feature type="binding site" evidence="9">
    <location>
        <position position="197"/>
    </location>
    <ligand>
        <name>Mg(2+)</name>
        <dbReference type="ChEBI" id="CHEBI:18420"/>
        <label>1</label>
    </ligand>
</feature>
<feature type="binding site" evidence="9">
    <location>
        <position position="298"/>
    </location>
    <ligand>
        <name>Mg(2+)</name>
        <dbReference type="ChEBI" id="CHEBI:18420"/>
        <label>1</label>
    </ligand>
</feature>
<evidence type="ECO:0000256" key="7">
    <source>
        <dbReference type="ARBA" id="ARBA00023242"/>
    </source>
</evidence>
<feature type="region of interest" description="Disordered" evidence="13">
    <location>
        <begin position="637"/>
        <end position="665"/>
    </location>
</feature>
<dbReference type="GO" id="GO:0006284">
    <property type="term" value="P:base-excision repair"/>
    <property type="evidence" value="ECO:0007669"/>
    <property type="project" value="TreeGrafter"/>
</dbReference>
<accession>A0A2G8RUN0</accession>
<evidence type="ECO:0000313" key="16">
    <source>
        <dbReference type="Proteomes" id="UP000230002"/>
    </source>
</evidence>
<feature type="compositionally biased region" description="Low complexity" evidence="13">
    <location>
        <begin position="379"/>
        <end position="395"/>
    </location>
</feature>
<feature type="binding site" evidence="9">
    <location>
        <position position="199"/>
    </location>
    <ligand>
        <name>Mg(2+)</name>
        <dbReference type="ChEBI" id="CHEBI:18420"/>
        <label>1</label>
    </ligand>
</feature>
<dbReference type="SUPFAM" id="SSF56219">
    <property type="entry name" value="DNase I-like"/>
    <property type="match status" value="1"/>
</dbReference>
<dbReference type="Gene3D" id="3.60.10.10">
    <property type="entry name" value="Endonuclease/exonuclease/phosphatase"/>
    <property type="match status" value="1"/>
</dbReference>
<keyword evidence="12" id="KW-0234">DNA repair</keyword>
<keyword evidence="4" id="KW-0378">Hydrolase</keyword>
<feature type="active site" description="Proton acceptor" evidence="8">
    <location>
        <position position="298"/>
    </location>
</feature>
<dbReference type="PANTHER" id="PTHR22748">
    <property type="entry name" value="AP ENDONUCLEASE"/>
    <property type="match status" value="1"/>
</dbReference>
<dbReference type="PANTHER" id="PTHR22748:SF4">
    <property type="entry name" value="DNA-(APURINIC OR APYRIMIDINIC SITE) ENDONUCLEASE 2"/>
    <property type="match status" value="1"/>
</dbReference>
<keyword evidence="12" id="KW-0227">DNA damage</keyword>
<keyword evidence="2 9" id="KW-0479">Metal-binding</keyword>
<evidence type="ECO:0000259" key="14">
    <source>
        <dbReference type="PROSITE" id="PS51999"/>
    </source>
</evidence>
<evidence type="ECO:0000313" key="15">
    <source>
        <dbReference type="EMBL" id="PIL25220.1"/>
    </source>
</evidence>
<dbReference type="AlphaFoldDB" id="A0A2G8RUN0"/>
<feature type="compositionally biased region" description="Pro residues" evidence="13">
    <location>
        <begin position="401"/>
        <end position="410"/>
    </location>
</feature>
<feature type="region of interest" description="Disordered" evidence="13">
    <location>
        <begin position="360"/>
        <end position="521"/>
    </location>
</feature>
<keyword evidence="9" id="KW-0464">Manganese</keyword>
<keyword evidence="6 9" id="KW-0460">Magnesium</keyword>
<keyword evidence="5" id="KW-0862">Zinc</keyword>
<sequence length="665" mass="72151">MRILSWNINGIKTLPKYHPWNTFKTCEGILDEIKADVICFQEMKSSRNALPRDVALPGPYHSFFSFPANKGGYSGVAVYVDSRKVTPLKAEEGLSGQLQPDPSLSAEERISPSYPFPHHIDLYADEDGNVPSSFDVLDSEGRGLVLDFGLFVLINVYCPNETSDARLSFKMNYHLMLEERVRKLVEEEQREVMVVGDINVCAAPVDHCDGHLPSNSATFYDPPARAWFHKWIGPGGPMTDIIRQFHPDRKGLFTCWNMKLQARETNYGTRIDYVLVTKGLLPCISGGDIQASLKGSDHCPIYVDLHDQIILESGETIALCDAMKQSPDLKDPPRIAAKYWDEFSGKQTVLSAFFSKGPVVKNGDTPLSDTPTPTPTPAPTEAMTTPARTATSSSPEIERVPTPPADPPPAKKFKPSQPRQPSQSNQSTKRKTVETPSSSKKRKSAPAKGQSSIASFFSKPSASASTSASASASSSAQKAQEVIDVDGDDGDAGAVPTAPDEPMPGISASHSECTTEASTEDQLDADYRLALALAASPSESSSSSQPSGTSSASTAAAWSNLFAPVEAPRCAVHDEPARLYTVNKQGPNKGKTFYLCARPVGPGWDKGRQERLREEVDHRYRCNFFRWASEVRREAMRGRERAANGGGNGNGNEDGSGSGSGKGRT</sequence>
<feature type="active site" evidence="8">
    <location>
        <position position="157"/>
    </location>
</feature>
<feature type="site" description="Transition state stabilizer" evidence="10">
    <location>
        <position position="199"/>
    </location>
</feature>
<dbReference type="Proteomes" id="UP000230002">
    <property type="component" value="Unassembled WGS sequence"/>
</dbReference>
<keyword evidence="3 11" id="KW-0863">Zinc-finger</keyword>
<feature type="compositionally biased region" description="Low complexity" evidence="13">
    <location>
        <begin position="446"/>
        <end position="476"/>
    </location>
</feature>
<feature type="compositionally biased region" description="Polar residues" evidence="13">
    <location>
        <begin position="508"/>
        <end position="517"/>
    </location>
</feature>
<evidence type="ECO:0000256" key="2">
    <source>
        <dbReference type="ARBA" id="ARBA00022723"/>
    </source>
</evidence>
<protein>
    <recommendedName>
        <fullName evidence="12">DNA-(apurinic or apyrimidinic site) endonuclease</fullName>
        <ecNumber evidence="12">3.1.-.-</ecNumber>
    </recommendedName>
</protein>
<dbReference type="GO" id="GO:0008081">
    <property type="term" value="F:phosphoric diester hydrolase activity"/>
    <property type="evidence" value="ECO:0007669"/>
    <property type="project" value="TreeGrafter"/>
</dbReference>
<dbReference type="InterPro" id="IPR004808">
    <property type="entry name" value="AP_endonuc_1"/>
</dbReference>
<dbReference type="PROSITE" id="PS51999">
    <property type="entry name" value="ZF_GRF"/>
    <property type="match status" value="1"/>
</dbReference>
<gene>
    <name evidence="15" type="ORF">GSI_13109</name>
</gene>
<comment type="caution">
    <text evidence="15">The sequence shown here is derived from an EMBL/GenBank/DDBJ whole genome shotgun (WGS) entry which is preliminary data.</text>
</comment>